<evidence type="ECO:0000313" key="3">
    <source>
        <dbReference type="EMBL" id="KAJ1131866.1"/>
    </source>
</evidence>
<keyword evidence="4" id="KW-1185">Reference proteome</keyword>
<dbReference type="AlphaFoldDB" id="A0AAV7PUW6"/>
<comment type="caution">
    <text evidence="3">The sequence shown here is derived from an EMBL/GenBank/DDBJ whole genome shotgun (WGS) entry which is preliminary data.</text>
</comment>
<reference evidence="3" key="1">
    <citation type="journal article" date="2022" name="bioRxiv">
        <title>Sequencing and chromosome-scale assembly of the giantPleurodeles waltlgenome.</title>
        <authorList>
            <person name="Brown T."/>
            <person name="Elewa A."/>
            <person name="Iarovenko S."/>
            <person name="Subramanian E."/>
            <person name="Araus A.J."/>
            <person name="Petzold A."/>
            <person name="Susuki M."/>
            <person name="Suzuki K.-i.T."/>
            <person name="Hayashi T."/>
            <person name="Toyoda A."/>
            <person name="Oliveira C."/>
            <person name="Osipova E."/>
            <person name="Leigh N.D."/>
            <person name="Simon A."/>
            <person name="Yun M.H."/>
        </authorList>
    </citation>
    <scope>NUCLEOTIDE SEQUENCE</scope>
    <source>
        <strain evidence="3">20211129_DDA</strain>
        <tissue evidence="3">Liver</tissue>
    </source>
</reference>
<feature type="region of interest" description="Disordered" evidence="1">
    <location>
        <begin position="41"/>
        <end position="85"/>
    </location>
</feature>
<name>A0AAV7PUW6_PLEWA</name>
<accession>A0AAV7PUW6</accession>
<evidence type="ECO:0000256" key="1">
    <source>
        <dbReference type="SAM" id="MobiDB-lite"/>
    </source>
</evidence>
<proteinExistence type="predicted"/>
<protein>
    <recommendedName>
        <fullName evidence="2">4Fe-4S ferredoxin-type domain-containing protein</fullName>
    </recommendedName>
</protein>
<feature type="compositionally biased region" description="Polar residues" evidence="1">
    <location>
        <begin position="76"/>
        <end position="85"/>
    </location>
</feature>
<dbReference type="EMBL" id="JANPWB010000011">
    <property type="protein sequence ID" value="KAJ1131866.1"/>
    <property type="molecule type" value="Genomic_DNA"/>
</dbReference>
<organism evidence="3 4">
    <name type="scientific">Pleurodeles waltl</name>
    <name type="common">Iberian ribbed newt</name>
    <dbReference type="NCBI Taxonomy" id="8319"/>
    <lineage>
        <taxon>Eukaryota</taxon>
        <taxon>Metazoa</taxon>
        <taxon>Chordata</taxon>
        <taxon>Craniata</taxon>
        <taxon>Vertebrata</taxon>
        <taxon>Euteleostomi</taxon>
        <taxon>Amphibia</taxon>
        <taxon>Batrachia</taxon>
        <taxon>Caudata</taxon>
        <taxon>Salamandroidea</taxon>
        <taxon>Salamandridae</taxon>
        <taxon>Pleurodelinae</taxon>
        <taxon>Pleurodeles</taxon>
    </lineage>
</organism>
<dbReference type="PROSITE" id="PS51379">
    <property type="entry name" value="4FE4S_FER_2"/>
    <property type="match status" value="1"/>
</dbReference>
<evidence type="ECO:0000259" key="2">
    <source>
        <dbReference type="PROSITE" id="PS51379"/>
    </source>
</evidence>
<gene>
    <name evidence="3" type="ORF">NDU88_010198</name>
</gene>
<evidence type="ECO:0000313" key="4">
    <source>
        <dbReference type="Proteomes" id="UP001066276"/>
    </source>
</evidence>
<dbReference type="Proteomes" id="UP001066276">
    <property type="component" value="Chromosome 7"/>
</dbReference>
<feature type="domain" description="4Fe-4S ferredoxin-type" evidence="2">
    <location>
        <begin position="14"/>
        <end position="46"/>
    </location>
</feature>
<sequence>MCLLPGSTQKLASALRRANESDCKVAGCLCVRACPSKQAFSDLDDEKSDRIKQSEGLRAQTEPANSEMRGAFGHTEVSQATARQLPSSVRVSHTYPLSSPSLLRDGVSHELLTGALRTCAARAKSCRSSRLAAREIALF</sequence>
<dbReference type="InterPro" id="IPR017896">
    <property type="entry name" value="4Fe4S_Fe-S-bd"/>
</dbReference>